<evidence type="ECO:0000256" key="5">
    <source>
        <dbReference type="ARBA" id="ARBA00023136"/>
    </source>
</evidence>
<name>A0A133PQR2_9FIRM</name>
<feature type="transmembrane region" description="Helical" evidence="6">
    <location>
        <begin position="135"/>
        <end position="154"/>
    </location>
</feature>
<dbReference type="Pfam" id="PF02653">
    <property type="entry name" value="BPD_transp_2"/>
    <property type="match status" value="1"/>
</dbReference>
<comment type="subcellular location">
    <subcellularLocation>
        <location evidence="1">Cell membrane</location>
        <topology evidence="1">Multi-pass membrane protein</topology>
    </subcellularLocation>
</comment>
<evidence type="ECO:0000313" key="7">
    <source>
        <dbReference type="EMBL" id="KXA30939.1"/>
    </source>
</evidence>
<dbReference type="Proteomes" id="UP000070174">
    <property type="component" value="Unassembled WGS sequence"/>
</dbReference>
<gene>
    <name evidence="7" type="ORF">HMPREF3229_00537</name>
</gene>
<feature type="transmembrane region" description="Helical" evidence="6">
    <location>
        <begin position="207"/>
        <end position="231"/>
    </location>
</feature>
<proteinExistence type="predicted"/>
<dbReference type="PANTHER" id="PTHR32196:SF69">
    <property type="entry name" value="BRANCHED-CHAIN AMINO ACID TRANSPORT SYSTEM, PERMEASE PROTEIN"/>
    <property type="match status" value="1"/>
</dbReference>
<keyword evidence="2" id="KW-1003">Cell membrane</keyword>
<keyword evidence="4 6" id="KW-1133">Transmembrane helix</keyword>
<organism evidence="7">
    <name type="scientific">Peptoniphilus harei</name>
    <dbReference type="NCBI Taxonomy" id="54005"/>
    <lineage>
        <taxon>Bacteria</taxon>
        <taxon>Bacillati</taxon>
        <taxon>Bacillota</taxon>
        <taxon>Tissierellia</taxon>
        <taxon>Tissierellales</taxon>
        <taxon>Peptoniphilaceae</taxon>
        <taxon>Peptoniphilus</taxon>
    </lineage>
</organism>
<dbReference type="AlphaFoldDB" id="A0A133PQR2"/>
<feature type="transmembrane region" description="Helical" evidence="6">
    <location>
        <begin position="12"/>
        <end position="28"/>
    </location>
</feature>
<evidence type="ECO:0000313" key="8">
    <source>
        <dbReference type="Proteomes" id="UP000070174"/>
    </source>
</evidence>
<keyword evidence="5 6" id="KW-0472">Membrane</keyword>
<accession>A0A133PQR2</accession>
<feature type="transmembrane region" description="Helical" evidence="6">
    <location>
        <begin position="266"/>
        <end position="282"/>
    </location>
</feature>
<dbReference type="GO" id="GO:0022857">
    <property type="term" value="F:transmembrane transporter activity"/>
    <property type="evidence" value="ECO:0007669"/>
    <property type="project" value="InterPro"/>
</dbReference>
<dbReference type="CDD" id="cd06574">
    <property type="entry name" value="TM_PBP1_branched-chain-AA_like"/>
    <property type="match status" value="1"/>
</dbReference>
<dbReference type="EMBL" id="LRQE01000021">
    <property type="protein sequence ID" value="KXA30939.1"/>
    <property type="molecule type" value="Genomic_DNA"/>
</dbReference>
<evidence type="ECO:0000256" key="1">
    <source>
        <dbReference type="ARBA" id="ARBA00004651"/>
    </source>
</evidence>
<reference evidence="7 8" key="1">
    <citation type="submission" date="2016-01" db="EMBL/GenBank/DDBJ databases">
        <authorList>
            <person name="Oliw E.H."/>
        </authorList>
    </citation>
    <scope>NUCLEOTIDE SEQUENCE [LARGE SCALE GENOMIC DNA]</scope>
    <source>
        <strain evidence="7 8">CMW7756A</strain>
    </source>
</reference>
<evidence type="ECO:0000256" key="6">
    <source>
        <dbReference type="SAM" id="Phobius"/>
    </source>
</evidence>
<dbReference type="PATRIC" id="fig|54005.3.peg.531"/>
<sequence>MDILRGIIEQGLTYSFLALGLYIAYSILDFPDLTVDGSFPLGAAVTVFAILRGVNPGLALVMSFLAGALAGSLTGLIHIKLKVEDLLAGLIMQTALWTINLKIAGKANVPIFNEATIFSTGLARLVPENLKDFDLLFVMIPFVLVMKIILDYFLKTKAGFILKACGDNESLVRTMAVDPGRVKICGLALSNGLVALSGAIVCQEQRFFEVSMGTGSMVMGLAAVVLGMKLLENLNFMKDTTKVLVGSILYKASIAIAIALGFSANSMKLITAAIFLVILIAGRGKRKKVQHA</sequence>
<comment type="caution">
    <text evidence="7">The sequence shown here is derived from an EMBL/GenBank/DDBJ whole genome shotgun (WGS) entry which is preliminary data.</text>
</comment>
<dbReference type="RefSeq" id="WP_060799793.1">
    <property type="nucleotide sequence ID" value="NZ_KQ957096.1"/>
</dbReference>
<dbReference type="PANTHER" id="PTHR32196">
    <property type="entry name" value="ABC TRANSPORTER PERMEASE PROTEIN YPHD-RELATED-RELATED"/>
    <property type="match status" value="1"/>
</dbReference>
<feature type="transmembrane region" description="Helical" evidence="6">
    <location>
        <begin position="34"/>
        <end position="51"/>
    </location>
</feature>
<evidence type="ECO:0000256" key="3">
    <source>
        <dbReference type="ARBA" id="ARBA00022692"/>
    </source>
</evidence>
<keyword evidence="3 6" id="KW-0812">Transmembrane</keyword>
<feature type="transmembrane region" description="Helical" evidence="6">
    <location>
        <begin position="58"/>
        <end position="79"/>
    </location>
</feature>
<dbReference type="GO" id="GO:0005886">
    <property type="term" value="C:plasma membrane"/>
    <property type="evidence" value="ECO:0007669"/>
    <property type="project" value="UniProtKB-SubCell"/>
</dbReference>
<evidence type="ECO:0000256" key="4">
    <source>
        <dbReference type="ARBA" id="ARBA00022989"/>
    </source>
</evidence>
<evidence type="ECO:0000256" key="2">
    <source>
        <dbReference type="ARBA" id="ARBA00022475"/>
    </source>
</evidence>
<protein>
    <submittedName>
        <fullName evidence="7">Branched-chain amino acid ABC transporter, permease protein</fullName>
    </submittedName>
</protein>
<dbReference type="InterPro" id="IPR001851">
    <property type="entry name" value="ABC_transp_permease"/>
</dbReference>